<keyword evidence="2" id="KW-1185">Reference proteome</keyword>
<dbReference type="Gramene" id="TuG1812G0500003015.01.T01">
    <property type="protein sequence ID" value="TuG1812G0500003015.01.T01.cds369108"/>
    <property type="gene ID" value="TuG1812G0500003015.01"/>
</dbReference>
<reference evidence="1" key="2">
    <citation type="submission" date="2018-03" db="EMBL/GenBank/DDBJ databases">
        <title>The Triticum urartu genome reveals the dynamic nature of wheat genome evolution.</title>
        <authorList>
            <person name="Ling H."/>
            <person name="Ma B."/>
            <person name="Shi X."/>
            <person name="Liu H."/>
            <person name="Dong L."/>
            <person name="Sun H."/>
            <person name="Cao Y."/>
            <person name="Gao Q."/>
            <person name="Zheng S."/>
            <person name="Li Y."/>
            <person name="Yu Y."/>
            <person name="Du H."/>
            <person name="Qi M."/>
            <person name="Li Y."/>
            <person name="Yu H."/>
            <person name="Cui Y."/>
            <person name="Wang N."/>
            <person name="Chen C."/>
            <person name="Wu H."/>
            <person name="Zhao Y."/>
            <person name="Zhang J."/>
            <person name="Li Y."/>
            <person name="Zhou W."/>
            <person name="Zhang B."/>
            <person name="Hu W."/>
            <person name="Eijk M."/>
            <person name="Tang J."/>
            <person name="Witsenboer H."/>
            <person name="Zhao S."/>
            <person name="Li Z."/>
            <person name="Zhang A."/>
            <person name="Wang D."/>
            <person name="Liang C."/>
        </authorList>
    </citation>
    <scope>NUCLEOTIDE SEQUENCE [LARGE SCALE GENOMIC DNA]</scope>
    <source>
        <strain evidence="1">cv. G1812</strain>
    </source>
</reference>
<evidence type="ECO:0000313" key="1">
    <source>
        <dbReference type="EnsemblPlants" id="TuG1812G0500003015.01.T01.cds369108"/>
    </source>
</evidence>
<dbReference type="Proteomes" id="UP000015106">
    <property type="component" value="Chromosome 5"/>
</dbReference>
<dbReference type="PANTHER" id="PTHR47150:SF6">
    <property type="entry name" value="OS01G0872900 PROTEIN"/>
    <property type="match status" value="1"/>
</dbReference>
<dbReference type="EnsemblPlants" id="TuG1812G0500003015.01.T01">
    <property type="protein sequence ID" value="TuG1812G0500003015.01.T01.cds369108"/>
    <property type="gene ID" value="TuG1812G0500003015.01"/>
</dbReference>
<proteinExistence type="predicted"/>
<protein>
    <submittedName>
        <fullName evidence="1">Uncharacterized protein</fullName>
    </submittedName>
</protein>
<reference evidence="2" key="1">
    <citation type="journal article" date="2013" name="Nature">
        <title>Draft genome of the wheat A-genome progenitor Triticum urartu.</title>
        <authorList>
            <person name="Ling H.Q."/>
            <person name="Zhao S."/>
            <person name="Liu D."/>
            <person name="Wang J."/>
            <person name="Sun H."/>
            <person name="Zhang C."/>
            <person name="Fan H."/>
            <person name="Li D."/>
            <person name="Dong L."/>
            <person name="Tao Y."/>
            <person name="Gao C."/>
            <person name="Wu H."/>
            <person name="Li Y."/>
            <person name="Cui Y."/>
            <person name="Guo X."/>
            <person name="Zheng S."/>
            <person name="Wang B."/>
            <person name="Yu K."/>
            <person name="Liang Q."/>
            <person name="Yang W."/>
            <person name="Lou X."/>
            <person name="Chen J."/>
            <person name="Feng M."/>
            <person name="Jian J."/>
            <person name="Zhang X."/>
            <person name="Luo G."/>
            <person name="Jiang Y."/>
            <person name="Liu J."/>
            <person name="Wang Z."/>
            <person name="Sha Y."/>
            <person name="Zhang B."/>
            <person name="Wu H."/>
            <person name="Tang D."/>
            <person name="Shen Q."/>
            <person name="Xue P."/>
            <person name="Zou S."/>
            <person name="Wang X."/>
            <person name="Liu X."/>
            <person name="Wang F."/>
            <person name="Yang Y."/>
            <person name="An X."/>
            <person name="Dong Z."/>
            <person name="Zhang K."/>
            <person name="Zhang X."/>
            <person name="Luo M.C."/>
            <person name="Dvorak J."/>
            <person name="Tong Y."/>
            <person name="Wang J."/>
            <person name="Yang H."/>
            <person name="Li Z."/>
            <person name="Wang D."/>
            <person name="Zhang A."/>
            <person name="Wang J."/>
        </authorList>
    </citation>
    <scope>NUCLEOTIDE SEQUENCE</scope>
    <source>
        <strain evidence="2">cv. G1812</strain>
    </source>
</reference>
<accession>A0A8R7UH38</accession>
<sequence>MSQLSSDEFEDDAVDPTEIFSLEDYLAQQNTLNNFATQIATNIHDALGVPSTRCRSAPRTYIDRKREFYSELLIADYFCDNPTYPDYYFRRRFRMGKPLFLRIVQALGEWSPYFTQRVDALGRPGLSPLQKCTSAMHMLAYSVPADKTDDHVRLGASTTLECLENFSQGVIAKFGGEYLQRPTVEVIQRLLEIGEARGFPVPKPQWAPVPVCALVGSCERQPKVEDSCIHRRRWNKEVITNTN</sequence>
<name>A0A8R7UH38_TRIUA</name>
<organism evidence="1 2">
    <name type="scientific">Triticum urartu</name>
    <name type="common">Red wild einkorn</name>
    <name type="synonym">Crithodium urartu</name>
    <dbReference type="NCBI Taxonomy" id="4572"/>
    <lineage>
        <taxon>Eukaryota</taxon>
        <taxon>Viridiplantae</taxon>
        <taxon>Streptophyta</taxon>
        <taxon>Embryophyta</taxon>
        <taxon>Tracheophyta</taxon>
        <taxon>Spermatophyta</taxon>
        <taxon>Magnoliopsida</taxon>
        <taxon>Liliopsida</taxon>
        <taxon>Poales</taxon>
        <taxon>Poaceae</taxon>
        <taxon>BOP clade</taxon>
        <taxon>Pooideae</taxon>
        <taxon>Triticodae</taxon>
        <taxon>Triticeae</taxon>
        <taxon>Triticinae</taxon>
        <taxon>Triticum</taxon>
    </lineage>
</organism>
<reference evidence="1" key="3">
    <citation type="submission" date="2022-06" db="UniProtKB">
        <authorList>
            <consortium name="EnsemblPlants"/>
        </authorList>
    </citation>
    <scope>IDENTIFICATION</scope>
</reference>
<evidence type="ECO:0000313" key="2">
    <source>
        <dbReference type="Proteomes" id="UP000015106"/>
    </source>
</evidence>
<dbReference type="PANTHER" id="PTHR47150">
    <property type="entry name" value="OS12G0169200 PROTEIN"/>
    <property type="match status" value="1"/>
</dbReference>
<dbReference type="AlphaFoldDB" id="A0A8R7UH38"/>